<keyword evidence="1" id="KW-0732">Signal</keyword>
<evidence type="ECO:0000313" key="2">
    <source>
        <dbReference type="EMBL" id="KAG5517073.1"/>
    </source>
</evidence>
<keyword evidence="3" id="KW-1185">Reference proteome</keyword>
<feature type="chain" id="PRO_5043484680" description="Precursor of CEP14" evidence="1">
    <location>
        <begin position="25"/>
        <end position="97"/>
    </location>
</feature>
<organism evidence="2 3">
    <name type="scientific">Rhododendron griersonianum</name>
    <dbReference type="NCBI Taxonomy" id="479676"/>
    <lineage>
        <taxon>Eukaryota</taxon>
        <taxon>Viridiplantae</taxon>
        <taxon>Streptophyta</taxon>
        <taxon>Embryophyta</taxon>
        <taxon>Tracheophyta</taxon>
        <taxon>Spermatophyta</taxon>
        <taxon>Magnoliopsida</taxon>
        <taxon>eudicotyledons</taxon>
        <taxon>Gunneridae</taxon>
        <taxon>Pentapetalae</taxon>
        <taxon>asterids</taxon>
        <taxon>Ericales</taxon>
        <taxon>Ericaceae</taxon>
        <taxon>Ericoideae</taxon>
        <taxon>Rhodoreae</taxon>
        <taxon>Rhododendron</taxon>
    </lineage>
</organism>
<dbReference type="GO" id="GO:0006970">
    <property type="term" value="P:response to osmotic stress"/>
    <property type="evidence" value="ECO:0007669"/>
    <property type="project" value="InterPro"/>
</dbReference>
<feature type="signal peptide" evidence="1">
    <location>
        <begin position="1"/>
        <end position="24"/>
    </location>
</feature>
<dbReference type="GO" id="GO:0006995">
    <property type="term" value="P:cellular response to nitrogen starvation"/>
    <property type="evidence" value="ECO:0007669"/>
    <property type="project" value="InterPro"/>
</dbReference>
<proteinExistence type="predicted"/>
<reference evidence="2 3" key="1">
    <citation type="submission" date="2020-08" db="EMBL/GenBank/DDBJ databases">
        <title>Plant Genome Project.</title>
        <authorList>
            <person name="Zhang R.-G."/>
        </authorList>
    </citation>
    <scope>NUCLEOTIDE SEQUENCE [LARGE SCALE GENOMIC DNA]</scope>
    <source>
        <strain evidence="2">WSP0</strain>
        <tissue evidence="2">Leaf</tissue>
    </source>
</reference>
<dbReference type="PANTHER" id="PTHR37180:SF2">
    <property type="entry name" value="PRECURSOR OF CEP14"/>
    <property type="match status" value="1"/>
</dbReference>
<dbReference type="InterPro" id="IPR038930">
    <property type="entry name" value="CEP13/CEP14"/>
</dbReference>
<name>A0AAV6HSU9_9ERIC</name>
<comment type="caution">
    <text evidence="2">The sequence shown here is derived from an EMBL/GenBank/DDBJ whole genome shotgun (WGS) entry which is preliminary data.</text>
</comment>
<dbReference type="PANTHER" id="PTHR37180">
    <property type="entry name" value="PRECURSOR OF CEP14"/>
    <property type="match status" value="1"/>
</dbReference>
<gene>
    <name evidence="2" type="ORF">RHGRI_037727</name>
</gene>
<evidence type="ECO:0000313" key="3">
    <source>
        <dbReference type="Proteomes" id="UP000823749"/>
    </source>
</evidence>
<protein>
    <recommendedName>
        <fullName evidence="4">Precursor of CEP14</fullName>
    </recommendedName>
</protein>
<evidence type="ECO:0000256" key="1">
    <source>
        <dbReference type="SAM" id="SignalP"/>
    </source>
</evidence>
<sequence length="97" mass="10483">MARSSTVLFIAFVIFASFTSSSHGRKLQTEPENHKRVAPSSKYAHLYLSVLPKGKLTPSSAPSKKGHAMIVAEKHAARHLAVVDRILRSVPSPGVGH</sequence>
<dbReference type="Proteomes" id="UP000823749">
    <property type="component" value="Chromosome 13"/>
</dbReference>
<evidence type="ECO:0008006" key="4">
    <source>
        <dbReference type="Google" id="ProtNLM"/>
    </source>
</evidence>
<accession>A0AAV6HSU9</accession>
<dbReference type="AlphaFoldDB" id="A0AAV6HSU9"/>
<dbReference type="EMBL" id="JACTNZ010000013">
    <property type="protein sequence ID" value="KAG5517073.1"/>
    <property type="molecule type" value="Genomic_DNA"/>
</dbReference>